<dbReference type="SUPFAM" id="SSF51905">
    <property type="entry name" value="FAD/NAD(P)-binding domain"/>
    <property type="match status" value="1"/>
</dbReference>
<keyword evidence="5" id="KW-0963">Cytoplasm</keyword>
<dbReference type="RefSeq" id="WP_133551360.1">
    <property type="nucleotide sequence ID" value="NZ_SNWM01000001.1"/>
</dbReference>
<evidence type="ECO:0000256" key="5">
    <source>
        <dbReference type="HAMAP-Rule" id="MF_00845"/>
    </source>
</evidence>
<dbReference type="InterPro" id="IPR043683">
    <property type="entry name" value="TetX_monooxygenase"/>
</dbReference>
<proteinExistence type="inferred from homology"/>
<organism evidence="7 8">
    <name type="scientific">Pedobacter duraquae</name>
    <dbReference type="NCBI Taxonomy" id="425511"/>
    <lineage>
        <taxon>Bacteria</taxon>
        <taxon>Pseudomonadati</taxon>
        <taxon>Bacteroidota</taxon>
        <taxon>Sphingobacteriia</taxon>
        <taxon>Sphingobacteriales</taxon>
        <taxon>Sphingobacteriaceae</taxon>
        <taxon>Pedobacter</taxon>
    </lineage>
</organism>
<comment type="catalytic activity">
    <reaction evidence="5">
        <text>a tetracycline + NADPH + O2 + H(+) = an 11a-hydroxytetracycline + NADP(+) + H2O</text>
        <dbReference type="Rhea" id="RHEA:61444"/>
        <dbReference type="ChEBI" id="CHEBI:15377"/>
        <dbReference type="ChEBI" id="CHEBI:15378"/>
        <dbReference type="ChEBI" id="CHEBI:15379"/>
        <dbReference type="ChEBI" id="CHEBI:57783"/>
        <dbReference type="ChEBI" id="CHEBI:58349"/>
        <dbReference type="ChEBI" id="CHEBI:144644"/>
        <dbReference type="ChEBI" id="CHEBI:144645"/>
    </reaction>
</comment>
<dbReference type="PRINTS" id="PR00420">
    <property type="entry name" value="RNGMNOXGNASE"/>
</dbReference>
<comment type="subunit">
    <text evidence="5">Monomer.</text>
</comment>
<dbReference type="EC" id="1.14.13.-" evidence="5"/>
<keyword evidence="2 5" id="KW-0274">FAD</keyword>
<evidence type="ECO:0000256" key="1">
    <source>
        <dbReference type="ARBA" id="ARBA00022630"/>
    </source>
</evidence>
<name>A0A4V3C3X8_9SPHI</name>
<dbReference type="Gene3D" id="3.50.50.60">
    <property type="entry name" value="FAD/NAD(P)-binding domain"/>
    <property type="match status" value="1"/>
</dbReference>
<evidence type="ECO:0000256" key="4">
    <source>
        <dbReference type="ARBA" id="ARBA00023033"/>
    </source>
</evidence>
<protein>
    <recommendedName>
        <fullName evidence="5">Flavin-dependent monooxygenase</fullName>
    </recommendedName>
    <alternativeName>
        <fullName evidence="5">TetX monooxygenase</fullName>
        <shortName evidence="5">TetX</shortName>
        <ecNumber evidence="5">1.14.13.-</ecNumber>
    </alternativeName>
</protein>
<dbReference type="PANTHER" id="PTHR46972">
    <property type="entry name" value="MONOOXYGENASE ASQM-RELATED"/>
    <property type="match status" value="1"/>
</dbReference>
<dbReference type="GO" id="GO:0071949">
    <property type="term" value="F:FAD binding"/>
    <property type="evidence" value="ECO:0007669"/>
    <property type="project" value="InterPro"/>
</dbReference>
<feature type="binding site" evidence="5">
    <location>
        <position position="297"/>
    </location>
    <ligand>
        <name>FAD</name>
        <dbReference type="ChEBI" id="CHEBI:57692"/>
    </ligand>
</feature>
<keyword evidence="8" id="KW-1185">Reference proteome</keyword>
<feature type="binding site" evidence="5">
    <location>
        <position position="43"/>
    </location>
    <ligand>
        <name>NADPH</name>
        <dbReference type="ChEBI" id="CHEBI:57783"/>
    </ligand>
</feature>
<dbReference type="Pfam" id="PF01494">
    <property type="entry name" value="FAD_binding_3"/>
    <property type="match status" value="1"/>
</dbReference>
<dbReference type="PANTHER" id="PTHR46972:SF1">
    <property type="entry name" value="FAD DEPENDENT OXIDOREDUCTASE DOMAIN-CONTAINING PROTEIN"/>
    <property type="match status" value="1"/>
</dbReference>
<dbReference type="InterPro" id="IPR036188">
    <property type="entry name" value="FAD/NAD-bd_sf"/>
</dbReference>
<comment type="caution">
    <text evidence="7">The sequence shown here is derived from an EMBL/GenBank/DDBJ whole genome shotgun (WGS) entry which is preliminary data.</text>
</comment>
<reference evidence="7 8" key="1">
    <citation type="submission" date="2019-03" db="EMBL/GenBank/DDBJ databases">
        <title>Genomic Encyclopedia of Archaeal and Bacterial Type Strains, Phase II (KMG-II): from individual species to whole genera.</title>
        <authorList>
            <person name="Goeker M."/>
        </authorList>
    </citation>
    <scope>NUCLEOTIDE SEQUENCE [LARGE SCALE GENOMIC DNA]</scope>
    <source>
        <strain evidence="7 8">DSM 19034</strain>
    </source>
</reference>
<dbReference type="AlphaFoldDB" id="A0A4V3C3X8"/>
<keyword evidence="5" id="KW-0547">Nucleotide-binding</keyword>
<gene>
    <name evidence="7" type="ORF">CLV32_0103</name>
</gene>
<comment type="subcellular location">
    <subcellularLocation>
        <location evidence="5">Cytoplasm</location>
    </subcellularLocation>
</comment>
<evidence type="ECO:0000313" key="7">
    <source>
        <dbReference type="EMBL" id="TDO23818.1"/>
    </source>
</evidence>
<sequence length="374" mass="41034">MLLKDKQVAIIGAGPVGLTMAKLLQQKGIDVTVYERDEGPESRIWGGTLDLHRDSGKIALKAAGLLAQYYAKALPMGVIQADREGRTLSITDLTEEQELDNPEINRNDLRKVLLDSLQTDTVIWDHKFAGLEAQDGEWLLHFDHQETAVADLVIGANGGMSAVRSYVTDTAVEETGTFIIQGDVPRPEINCAEFYRWCDGHRLMAAHGGNLIVANPFNGASLSYGVIFEKPANWKGMDFGDTASVAAFLSNRFDGWNGIYHQLFNSTSFFVGLTTKILPVDQPWKDGRPLPITLIGDAAHLMPPFAGQGVNTGLIDATVLASNLTNGVFATISAAISDYEKQMFVYASKAQKESRANELVMRQSDFSFARFMNR</sequence>
<feature type="binding site" evidence="5">
    <location>
        <position position="106"/>
    </location>
    <ligand>
        <name>FAD</name>
        <dbReference type="ChEBI" id="CHEBI:57692"/>
    </ligand>
</feature>
<keyword evidence="4 5" id="KW-0503">Monooxygenase</keyword>
<keyword evidence="5" id="KW-0521">NADP</keyword>
<dbReference type="EMBL" id="SNWM01000001">
    <property type="protein sequence ID" value="TDO23818.1"/>
    <property type="molecule type" value="Genomic_DNA"/>
</dbReference>
<evidence type="ECO:0000256" key="2">
    <source>
        <dbReference type="ARBA" id="ARBA00022827"/>
    </source>
</evidence>
<keyword evidence="1 5" id="KW-0285">Flavoprotein</keyword>
<comment type="similarity">
    <text evidence="5">Belongs to the aromatic-ring hydroxylase family. TetX subfamily.</text>
</comment>
<keyword evidence="3 5" id="KW-0560">Oxidoreductase</keyword>
<comment type="domain">
    <text evidence="5">Consists of an N-terminal FAD-binding domain with a Rossman fold and a C-terminal substrate-binding domain.</text>
</comment>
<dbReference type="GO" id="GO:0004497">
    <property type="term" value="F:monooxygenase activity"/>
    <property type="evidence" value="ECO:0007669"/>
    <property type="project" value="UniProtKB-UniRule"/>
</dbReference>
<feature type="binding site" evidence="5">
    <location>
        <position position="50"/>
    </location>
    <ligand>
        <name>FAD</name>
        <dbReference type="ChEBI" id="CHEBI:57692"/>
    </ligand>
</feature>
<evidence type="ECO:0000259" key="6">
    <source>
        <dbReference type="Pfam" id="PF01494"/>
    </source>
</evidence>
<dbReference type="InterPro" id="IPR002938">
    <property type="entry name" value="FAD-bd"/>
</dbReference>
<dbReference type="HAMAP" id="MF_00845">
    <property type="entry name" value="TetX_monooxygenase"/>
    <property type="match status" value="1"/>
</dbReference>
<accession>A0A4V3C3X8</accession>
<dbReference type="Proteomes" id="UP000295499">
    <property type="component" value="Unassembled WGS sequence"/>
</dbReference>
<dbReference type="GO" id="GO:0005737">
    <property type="term" value="C:cytoplasm"/>
    <property type="evidence" value="ECO:0007669"/>
    <property type="project" value="UniProtKB-SubCell"/>
</dbReference>
<dbReference type="GO" id="GO:0046677">
    <property type="term" value="P:response to antibiotic"/>
    <property type="evidence" value="ECO:0007669"/>
    <property type="project" value="InterPro"/>
</dbReference>
<evidence type="ECO:0000256" key="3">
    <source>
        <dbReference type="ARBA" id="ARBA00023002"/>
    </source>
</evidence>
<dbReference type="OrthoDB" id="9782160at2"/>
<evidence type="ECO:0000313" key="8">
    <source>
        <dbReference type="Proteomes" id="UP000295499"/>
    </source>
</evidence>
<feature type="domain" description="FAD-binding" evidence="6">
    <location>
        <begin position="7"/>
        <end position="325"/>
    </location>
</feature>
<comment type="function">
    <text evidence="5">An FAD-requiring monooxygenase active on some tetracycline antibiotic derivatives, which leads to their inactivation. Hydroxylates carbon 11a of tetracycline and some analogs.</text>
</comment>
<comment type="cofactor">
    <cofactor evidence="5">
        <name>FAD</name>
        <dbReference type="ChEBI" id="CHEBI:57692"/>
    </cofactor>
</comment>